<dbReference type="Pfam" id="PF00015">
    <property type="entry name" value="MCPsignal"/>
    <property type="match status" value="1"/>
</dbReference>
<evidence type="ECO:0000313" key="7">
    <source>
        <dbReference type="EMBL" id="TBW38686.1"/>
    </source>
</evidence>
<gene>
    <name evidence="7" type="ORF">EYW49_08280</name>
</gene>
<organism evidence="7 8">
    <name type="scientific">Siculibacillus lacustris</name>
    <dbReference type="NCBI Taxonomy" id="1549641"/>
    <lineage>
        <taxon>Bacteria</taxon>
        <taxon>Pseudomonadati</taxon>
        <taxon>Pseudomonadota</taxon>
        <taxon>Alphaproteobacteria</taxon>
        <taxon>Hyphomicrobiales</taxon>
        <taxon>Ancalomicrobiaceae</taxon>
        <taxon>Siculibacillus</taxon>
    </lineage>
</organism>
<feature type="domain" description="HAMP" evidence="6">
    <location>
        <begin position="308"/>
        <end position="361"/>
    </location>
</feature>
<keyword evidence="4" id="KW-1133">Transmembrane helix</keyword>
<dbReference type="Gene3D" id="1.10.287.950">
    <property type="entry name" value="Methyl-accepting chemotaxis protein"/>
    <property type="match status" value="1"/>
</dbReference>
<accession>A0A4Q9VSP5</accession>
<comment type="similarity">
    <text evidence="2">Belongs to the methyl-accepting chemotaxis (MCP) protein family.</text>
</comment>
<dbReference type="GO" id="GO:0007165">
    <property type="term" value="P:signal transduction"/>
    <property type="evidence" value="ECO:0007669"/>
    <property type="project" value="UniProtKB-KW"/>
</dbReference>
<proteinExistence type="inferred from homology"/>
<dbReference type="PANTHER" id="PTHR32089:SF112">
    <property type="entry name" value="LYSOZYME-LIKE PROTEIN-RELATED"/>
    <property type="match status" value="1"/>
</dbReference>
<sequence length="658" mass="68318">MVSSFSNLSLRLQVGAIVLVVLAGLGVVGAVYLDGRSRQTASLGEAAVASALDARAQTLEIDLLQMRRAEKNFIIRSDAAYARENATIRARAEENLAGLVRELGNGRHAVVAPKVETIVKGVKAYGTAFETLVAARGRLGLDPNAGLEGSLRKAAHEVEAQLESFDDLALKVQLLQMRRSEKDYMLRHDPKIVELFASQAKAFEARLMAVDAPLATRTAITQAVDLYRRSVLAWIDGDHEMAVAEKAMQQTHRAMEPVIDDVEKTVQAIAAAAKADADATTAATDRSLLWTFAAIVAALVVASAAIGRAISKPIGTMTEVMTRLADGDLEVAVAGREKTNEIGRMARAVEIFRDNAREQRRLEAAQAGEAARVAAERRRAMMDLADAFERQVGGVVSMVSSAATELETAAQSLSASAEEASTQSTAVASASEEASANVQSVAASTEELATTVREVGRQVERSASIAGRAMTEATEATTRVHGLSGAAERIGSIVQLIAEIAGKTNLLALNATIEAARAGEAGRGFAVVAAEVKGLADQTAKATAQIGTQVDAIQASTGEAATAIGGIGRTIETMNTIAGTIAAAVEEQGAATQEIARNVAQAARGASEVSSNIAGVSDASASSSAGAAQVLAAAQDLGRQSEALRGAVGTFLADVRAA</sequence>
<dbReference type="InterPro" id="IPR004089">
    <property type="entry name" value="MCPsignal_dom"/>
</dbReference>
<dbReference type="SMART" id="SM00304">
    <property type="entry name" value="HAMP"/>
    <property type="match status" value="1"/>
</dbReference>
<dbReference type="InterPro" id="IPR003660">
    <property type="entry name" value="HAMP_dom"/>
</dbReference>
<evidence type="ECO:0000256" key="3">
    <source>
        <dbReference type="PROSITE-ProRule" id="PRU00284"/>
    </source>
</evidence>
<keyword evidence="4" id="KW-0812">Transmembrane</keyword>
<comment type="caution">
    <text evidence="7">The sequence shown here is derived from an EMBL/GenBank/DDBJ whole genome shotgun (WGS) entry which is preliminary data.</text>
</comment>
<evidence type="ECO:0000256" key="2">
    <source>
        <dbReference type="ARBA" id="ARBA00029447"/>
    </source>
</evidence>
<evidence type="ECO:0000256" key="1">
    <source>
        <dbReference type="ARBA" id="ARBA00023224"/>
    </source>
</evidence>
<dbReference type="Gene3D" id="6.10.340.10">
    <property type="match status" value="1"/>
</dbReference>
<name>A0A4Q9VSP5_9HYPH</name>
<keyword evidence="1 3" id="KW-0807">Transducer</keyword>
<evidence type="ECO:0000259" key="6">
    <source>
        <dbReference type="PROSITE" id="PS50885"/>
    </source>
</evidence>
<dbReference type="GO" id="GO:0016020">
    <property type="term" value="C:membrane"/>
    <property type="evidence" value="ECO:0007669"/>
    <property type="project" value="InterPro"/>
</dbReference>
<evidence type="ECO:0000256" key="4">
    <source>
        <dbReference type="SAM" id="Phobius"/>
    </source>
</evidence>
<dbReference type="EMBL" id="SJFN01000010">
    <property type="protein sequence ID" value="TBW38686.1"/>
    <property type="molecule type" value="Genomic_DNA"/>
</dbReference>
<evidence type="ECO:0000313" key="8">
    <source>
        <dbReference type="Proteomes" id="UP000292781"/>
    </source>
</evidence>
<dbReference type="PROSITE" id="PS50111">
    <property type="entry name" value="CHEMOTAXIS_TRANSDUC_2"/>
    <property type="match status" value="1"/>
</dbReference>
<keyword evidence="4" id="KW-0472">Membrane</keyword>
<protein>
    <submittedName>
        <fullName evidence="7">HAMP domain-containing protein</fullName>
    </submittedName>
</protein>
<reference evidence="7 8" key="1">
    <citation type="submission" date="2019-02" db="EMBL/GenBank/DDBJ databases">
        <title>Siculibacillus lacustris gen. nov., sp. nov., a new rosette-forming bacterium isolated from a freshwater crater lake (Lake St. Ana, Romania).</title>
        <authorList>
            <person name="Felfoldi T."/>
            <person name="Marton Z."/>
            <person name="Szabo A."/>
            <person name="Mentes A."/>
            <person name="Boka K."/>
            <person name="Marialigeti K."/>
            <person name="Mathe I."/>
            <person name="Koncz M."/>
            <person name="Schumann P."/>
            <person name="Toth E."/>
        </authorList>
    </citation>
    <scope>NUCLEOTIDE SEQUENCE [LARGE SCALE GENOMIC DNA]</scope>
    <source>
        <strain evidence="7 8">SA-279</strain>
    </source>
</reference>
<dbReference type="SMART" id="SM00283">
    <property type="entry name" value="MA"/>
    <property type="match status" value="1"/>
</dbReference>
<keyword evidence="8" id="KW-1185">Reference proteome</keyword>
<dbReference type="OrthoDB" id="3289104at2"/>
<dbReference type="PANTHER" id="PTHR32089">
    <property type="entry name" value="METHYL-ACCEPTING CHEMOTAXIS PROTEIN MCPB"/>
    <property type="match status" value="1"/>
</dbReference>
<dbReference type="InterPro" id="IPR032255">
    <property type="entry name" value="HBM"/>
</dbReference>
<dbReference type="SUPFAM" id="SSF58104">
    <property type="entry name" value="Methyl-accepting chemotaxis protein (MCP) signaling domain"/>
    <property type="match status" value="1"/>
</dbReference>
<dbReference type="Pfam" id="PF00672">
    <property type="entry name" value="HAMP"/>
    <property type="match status" value="1"/>
</dbReference>
<feature type="transmembrane region" description="Helical" evidence="4">
    <location>
        <begin position="288"/>
        <end position="310"/>
    </location>
</feature>
<dbReference type="AlphaFoldDB" id="A0A4Q9VSP5"/>
<evidence type="ECO:0000259" key="5">
    <source>
        <dbReference type="PROSITE" id="PS50111"/>
    </source>
</evidence>
<dbReference type="SMART" id="SM01358">
    <property type="entry name" value="HBM"/>
    <property type="match status" value="1"/>
</dbReference>
<dbReference type="RefSeq" id="WP_131308114.1">
    <property type="nucleotide sequence ID" value="NZ_SJFN01000010.1"/>
</dbReference>
<feature type="domain" description="Methyl-accepting transducer" evidence="5">
    <location>
        <begin position="402"/>
        <end position="638"/>
    </location>
</feature>
<dbReference type="Proteomes" id="UP000292781">
    <property type="component" value="Unassembled WGS sequence"/>
</dbReference>
<feature type="transmembrane region" description="Helical" evidence="4">
    <location>
        <begin position="12"/>
        <end position="33"/>
    </location>
</feature>
<dbReference type="PROSITE" id="PS50885">
    <property type="entry name" value="HAMP"/>
    <property type="match status" value="1"/>
</dbReference>
<dbReference type="CDD" id="cd06225">
    <property type="entry name" value="HAMP"/>
    <property type="match status" value="1"/>
</dbReference>